<dbReference type="InParanoid" id="A0A1X7U236"/>
<evidence type="ECO:0008006" key="2">
    <source>
        <dbReference type="Google" id="ProtNLM"/>
    </source>
</evidence>
<accession>A0A1X7U236</accession>
<evidence type="ECO:0000313" key="1">
    <source>
        <dbReference type="EnsemblMetazoa" id="Aqu2.1.21951_001"/>
    </source>
</evidence>
<organism evidence="1">
    <name type="scientific">Amphimedon queenslandica</name>
    <name type="common">Sponge</name>
    <dbReference type="NCBI Taxonomy" id="400682"/>
    <lineage>
        <taxon>Eukaryota</taxon>
        <taxon>Metazoa</taxon>
        <taxon>Porifera</taxon>
        <taxon>Demospongiae</taxon>
        <taxon>Heteroscleromorpha</taxon>
        <taxon>Haplosclerida</taxon>
        <taxon>Niphatidae</taxon>
        <taxon>Amphimedon</taxon>
    </lineage>
</organism>
<name>A0A1X7U236_AMPQE</name>
<dbReference type="AlphaFoldDB" id="A0A1X7U236"/>
<sequence>MTATVGALESRECETNICIIGWVAAHLGISLAEDKCAPPSTCMVFLGVEVDSVETELYLTQEKLDGICQLLAQWPSATCSKVYPARECFLAVVESPEFWQPPLSPNSPDQGF</sequence>
<proteinExistence type="predicted"/>
<reference evidence="1" key="1">
    <citation type="submission" date="2017-05" db="UniProtKB">
        <authorList>
            <consortium name="EnsemblMetazoa"/>
        </authorList>
    </citation>
    <scope>IDENTIFICATION</scope>
</reference>
<dbReference type="EnsemblMetazoa" id="Aqu2.1.21951_001">
    <property type="protein sequence ID" value="Aqu2.1.21951_001"/>
    <property type="gene ID" value="Aqu2.1.21951"/>
</dbReference>
<protein>
    <recommendedName>
        <fullName evidence="2">Reverse transcriptase domain-containing protein</fullName>
    </recommendedName>
</protein>